<protein>
    <submittedName>
        <fullName evidence="5">Short-chain dehydrogenase</fullName>
    </submittedName>
</protein>
<dbReference type="GO" id="GO:0050664">
    <property type="term" value="F:oxidoreductase activity, acting on NAD(P)H, oxygen as acceptor"/>
    <property type="evidence" value="ECO:0007669"/>
    <property type="project" value="TreeGrafter"/>
</dbReference>
<dbReference type="InterPro" id="IPR020904">
    <property type="entry name" value="Sc_DH/Rdtase_CS"/>
</dbReference>
<accession>A0A1Y2G302</accession>
<dbReference type="InParanoid" id="A0A1Y2G302"/>
<name>A0A1Y2G302_9BASI</name>
<keyword evidence="2" id="KW-0521">NADP</keyword>
<dbReference type="Gene3D" id="3.40.50.720">
    <property type="entry name" value="NAD(P)-binding Rossmann-like Domain"/>
    <property type="match status" value="1"/>
</dbReference>
<evidence type="ECO:0000256" key="2">
    <source>
        <dbReference type="ARBA" id="ARBA00022857"/>
    </source>
</evidence>
<comment type="similarity">
    <text evidence="1 4">Belongs to the short-chain dehydrogenases/reductases (SDR) family.</text>
</comment>
<dbReference type="PROSITE" id="PS00061">
    <property type="entry name" value="ADH_SHORT"/>
    <property type="match status" value="1"/>
</dbReference>
<dbReference type="GO" id="GO:0016616">
    <property type="term" value="F:oxidoreductase activity, acting on the CH-OH group of donors, NAD or NADP as acceptor"/>
    <property type="evidence" value="ECO:0007669"/>
    <property type="project" value="UniProtKB-ARBA"/>
</dbReference>
<dbReference type="PANTHER" id="PTHR43008:SF8">
    <property type="entry name" value="BENZIL REDUCTASE ((S)-BENZOIN FORMING) IRC24"/>
    <property type="match status" value="1"/>
</dbReference>
<dbReference type="InterPro" id="IPR002347">
    <property type="entry name" value="SDR_fam"/>
</dbReference>
<keyword evidence="6" id="KW-1185">Reference proteome</keyword>
<dbReference type="Pfam" id="PF00106">
    <property type="entry name" value="adh_short"/>
    <property type="match status" value="1"/>
</dbReference>
<dbReference type="PRINTS" id="PR00080">
    <property type="entry name" value="SDRFAMILY"/>
</dbReference>
<dbReference type="AlphaFoldDB" id="A0A1Y2G302"/>
<organism evidence="5 6">
    <name type="scientific">Leucosporidium creatinivorum</name>
    <dbReference type="NCBI Taxonomy" id="106004"/>
    <lineage>
        <taxon>Eukaryota</taxon>
        <taxon>Fungi</taxon>
        <taxon>Dikarya</taxon>
        <taxon>Basidiomycota</taxon>
        <taxon>Pucciniomycotina</taxon>
        <taxon>Microbotryomycetes</taxon>
        <taxon>Leucosporidiales</taxon>
        <taxon>Leucosporidium</taxon>
    </lineage>
</organism>
<dbReference type="EMBL" id="MCGR01000003">
    <property type="protein sequence ID" value="ORY90690.1"/>
    <property type="molecule type" value="Genomic_DNA"/>
</dbReference>
<dbReference type="Proteomes" id="UP000193467">
    <property type="component" value="Unassembled WGS sequence"/>
</dbReference>
<evidence type="ECO:0000256" key="1">
    <source>
        <dbReference type="ARBA" id="ARBA00006484"/>
    </source>
</evidence>
<proteinExistence type="inferred from homology"/>
<dbReference type="InterPro" id="IPR036291">
    <property type="entry name" value="NAD(P)-bd_dom_sf"/>
</dbReference>
<evidence type="ECO:0000313" key="5">
    <source>
        <dbReference type="EMBL" id="ORY90690.1"/>
    </source>
</evidence>
<dbReference type="PRINTS" id="PR00081">
    <property type="entry name" value="GDHRDH"/>
</dbReference>
<reference evidence="5 6" key="1">
    <citation type="submission" date="2016-07" db="EMBL/GenBank/DDBJ databases">
        <title>Pervasive Adenine N6-methylation of Active Genes in Fungi.</title>
        <authorList>
            <consortium name="DOE Joint Genome Institute"/>
            <person name="Mondo S.J."/>
            <person name="Dannebaum R.O."/>
            <person name="Kuo R.C."/>
            <person name="Labutti K."/>
            <person name="Haridas S."/>
            <person name="Kuo A."/>
            <person name="Salamov A."/>
            <person name="Ahrendt S.R."/>
            <person name="Lipzen A."/>
            <person name="Sullivan W."/>
            <person name="Andreopoulos W.B."/>
            <person name="Clum A."/>
            <person name="Lindquist E."/>
            <person name="Daum C."/>
            <person name="Ramamoorthy G.K."/>
            <person name="Gryganskyi A."/>
            <person name="Culley D."/>
            <person name="Magnuson J.K."/>
            <person name="James T.Y."/>
            <person name="O'Malley M.A."/>
            <person name="Stajich J.E."/>
            <person name="Spatafora J.W."/>
            <person name="Visel A."/>
            <person name="Grigoriev I.V."/>
        </authorList>
    </citation>
    <scope>NUCLEOTIDE SEQUENCE [LARGE SCALE GENOMIC DNA]</scope>
    <source>
        <strain evidence="5 6">62-1032</strain>
    </source>
</reference>
<dbReference type="FunCoup" id="A0A1Y2G302">
    <property type="interactions" value="24"/>
</dbReference>
<evidence type="ECO:0000313" key="6">
    <source>
        <dbReference type="Proteomes" id="UP000193467"/>
    </source>
</evidence>
<keyword evidence="3" id="KW-0560">Oxidoreductase</keyword>
<evidence type="ECO:0000256" key="3">
    <source>
        <dbReference type="ARBA" id="ARBA00023002"/>
    </source>
</evidence>
<evidence type="ECO:0000256" key="4">
    <source>
        <dbReference type="RuleBase" id="RU000363"/>
    </source>
</evidence>
<gene>
    <name evidence="5" type="ORF">BCR35DRAFT_274665</name>
</gene>
<dbReference type="OrthoDB" id="9876299at2759"/>
<dbReference type="STRING" id="106004.A0A1Y2G302"/>
<comment type="caution">
    <text evidence="5">The sequence shown here is derived from an EMBL/GenBank/DDBJ whole genome shotgun (WGS) entry which is preliminary data.</text>
</comment>
<dbReference type="SUPFAM" id="SSF51735">
    <property type="entry name" value="NAD(P)-binding Rossmann-fold domains"/>
    <property type="match status" value="1"/>
</dbReference>
<dbReference type="PANTHER" id="PTHR43008">
    <property type="entry name" value="BENZIL REDUCTASE"/>
    <property type="match status" value="1"/>
</dbReference>
<sequence>MDSKPAVILTGASKGLGLATLEILLKAGVSVTAMSRSETPELTALASTYPGVLNISKGDVSVDSDNKAAVDVTMQAFGRLDALILNAGTLSPLGTTASLAGKLDEYKSLFDVNFFGLVSMITHALPYLKERESKEDAETISGRIVLVSSGAATGGVAGWGPYSASKAALNSLCRTLGNEEPSIMTVAVRPGVVDTDMQSAIRSIGAQHMTEKDHARFTGLHAEGKLVKPADAGAVLAGLAMKGEKTWSGEFVSWDATDMDPYRSL</sequence>